<dbReference type="SMR" id="A2DLY8"/>
<gene>
    <name evidence="2" type="ORF">TVAG_462770</name>
</gene>
<name>A2DLY8_TRIV3</name>
<proteinExistence type="predicted"/>
<evidence type="ECO:0000256" key="1">
    <source>
        <dbReference type="SAM" id="MobiDB-lite"/>
    </source>
</evidence>
<dbReference type="RefSeq" id="XP_001579577.1">
    <property type="nucleotide sequence ID" value="XM_001579527.1"/>
</dbReference>
<reference evidence="2" key="1">
    <citation type="submission" date="2006-10" db="EMBL/GenBank/DDBJ databases">
        <authorList>
            <person name="Amadeo P."/>
            <person name="Zhao Q."/>
            <person name="Wortman J."/>
            <person name="Fraser-Liggett C."/>
            <person name="Carlton J."/>
        </authorList>
    </citation>
    <scope>NUCLEOTIDE SEQUENCE</scope>
    <source>
        <strain evidence="2">G3</strain>
    </source>
</reference>
<protein>
    <recommendedName>
        <fullName evidence="4">Ribosomal RNA-processing protein 7 C-terminal domain-containing protein</fullName>
    </recommendedName>
</protein>
<evidence type="ECO:0008006" key="4">
    <source>
        <dbReference type="Google" id="ProtNLM"/>
    </source>
</evidence>
<feature type="region of interest" description="Disordered" evidence="1">
    <location>
        <begin position="193"/>
        <end position="227"/>
    </location>
</feature>
<sequence length="227" mass="26191">MGEAWKVLKLPYRDSNVQHSVFYKKHSALELEAYNFPLTDTNDKIQNILEEAFALFGKIDTITIEGNQAIIKYQNEKSLDRALLEKFKHNDAQPPEAGIGEFGVEYFKQKYMKSRPDVADLEKSAYEQIQAIDKRDAEARANAGTKKIARHTEAETQAIIRKYQETAAKMQTSDFYAFQQKNKPNLYTSLLGEEVKQPRHLKKQPKKKFEKVVKPKPEPKQLTKAIQ</sequence>
<dbReference type="AlphaFoldDB" id="A2DLY8"/>
<dbReference type="OrthoDB" id="10483040at2759"/>
<dbReference type="KEGG" id="tva:5464104"/>
<dbReference type="VEuPathDB" id="TrichDB:TVAGG3_1012650"/>
<accession>A2DLY8</accession>
<dbReference type="InParanoid" id="A2DLY8"/>
<keyword evidence="3" id="KW-1185">Reference proteome</keyword>
<evidence type="ECO:0000313" key="3">
    <source>
        <dbReference type="Proteomes" id="UP000001542"/>
    </source>
</evidence>
<feature type="compositionally biased region" description="Basic residues" evidence="1">
    <location>
        <begin position="198"/>
        <end position="209"/>
    </location>
</feature>
<feature type="compositionally biased region" description="Basic and acidic residues" evidence="1">
    <location>
        <begin position="210"/>
        <end position="221"/>
    </location>
</feature>
<dbReference type="Proteomes" id="UP000001542">
    <property type="component" value="Unassembled WGS sequence"/>
</dbReference>
<organism evidence="2 3">
    <name type="scientific">Trichomonas vaginalis (strain ATCC PRA-98 / G3)</name>
    <dbReference type="NCBI Taxonomy" id="412133"/>
    <lineage>
        <taxon>Eukaryota</taxon>
        <taxon>Metamonada</taxon>
        <taxon>Parabasalia</taxon>
        <taxon>Trichomonadida</taxon>
        <taxon>Trichomonadidae</taxon>
        <taxon>Trichomonas</taxon>
    </lineage>
</organism>
<dbReference type="VEuPathDB" id="TrichDB:TVAG_462770"/>
<reference evidence="2" key="2">
    <citation type="journal article" date="2007" name="Science">
        <title>Draft genome sequence of the sexually transmitted pathogen Trichomonas vaginalis.</title>
        <authorList>
            <person name="Carlton J.M."/>
            <person name="Hirt R.P."/>
            <person name="Silva J.C."/>
            <person name="Delcher A.L."/>
            <person name="Schatz M."/>
            <person name="Zhao Q."/>
            <person name="Wortman J.R."/>
            <person name="Bidwell S.L."/>
            <person name="Alsmark U.C.M."/>
            <person name="Besteiro S."/>
            <person name="Sicheritz-Ponten T."/>
            <person name="Noel C.J."/>
            <person name="Dacks J.B."/>
            <person name="Foster P.G."/>
            <person name="Simillion C."/>
            <person name="Van de Peer Y."/>
            <person name="Miranda-Saavedra D."/>
            <person name="Barton G.J."/>
            <person name="Westrop G.D."/>
            <person name="Mueller S."/>
            <person name="Dessi D."/>
            <person name="Fiori P.L."/>
            <person name="Ren Q."/>
            <person name="Paulsen I."/>
            <person name="Zhang H."/>
            <person name="Bastida-Corcuera F.D."/>
            <person name="Simoes-Barbosa A."/>
            <person name="Brown M.T."/>
            <person name="Hayes R.D."/>
            <person name="Mukherjee M."/>
            <person name="Okumura C.Y."/>
            <person name="Schneider R."/>
            <person name="Smith A.J."/>
            <person name="Vanacova S."/>
            <person name="Villalvazo M."/>
            <person name="Haas B.J."/>
            <person name="Pertea M."/>
            <person name="Feldblyum T.V."/>
            <person name="Utterback T.R."/>
            <person name="Shu C.L."/>
            <person name="Osoegawa K."/>
            <person name="de Jong P.J."/>
            <person name="Hrdy I."/>
            <person name="Horvathova L."/>
            <person name="Zubacova Z."/>
            <person name="Dolezal P."/>
            <person name="Malik S.B."/>
            <person name="Logsdon J.M. Jr."/>
            <person name="Henze K."/>
            <person name="Gupta A."/>
            <person name="Wang C.C."/>
            <person name="Dunne R.L."/>
            <person name="Upcroft J.A."/>
            <person name="Upcroft P."/>
            <person name="White O."/>
            <person name="Salzberg S.L."/>
            <person name="Tang P."/>
            <person name="Chiu C.-H."/>
            <person name="Lee Y.-S."/>
            <person name="Embley T.M."/>
            <person name="Coombs G.H."/>
            <person name="Mottram J.C."/>
            <person name="Tachezy J."/>
            <person name="Fraser-Liggett C.M."/>
            <person name="Johnson P.J."/>
        </authorList>
    </citation>
    <scope>NUCLEOTIDE SEQUENCE [LARGE SCALE GENOMIC DNA]</scope>
    <source>
        <strain evidence="2">G3</strain>
    </source>
</reference>
<dbReference type="EMBL" id="DS113217">
    <property type="protein sequence ID" value="EAY18591.1"/>
    <property type="molecule type" value="Genomic_DNA"/>
</dbReference>
<evidence type="ECO:0000313" key="2">
    <source>
        <dbReference type="EMBL" id="EAY18591.1"/>
    </source>
</evidence>